<evidence type="ECO:0000256" key="6">
    <source>
        <dbReference type="ARBA" id="ARBA00022692"/>
    </source>
</evidence>
<feature type="compositionally biased region" description="Polar residues" evidence="11">
    <location>
        <begin position="178"/>
        <end position="205"/>
    </location>
</feature>
<feature type="region of interest" description="Disordered" evidence="11">
    <location>
        <begin position="236"/>
        <end position="309"/>
    </location>
</feature>
<dbReference type="GO" id="GO:0048167">
    <property type="term" value="P:regulation of synaptic plasticity"/>
    <property type="evidence" value="ECO:0007669"/>
    <property type="project" value="TreeGrafter"/>
</dbReference>
<comment type="similarity">
    <text evidence="4">Belongs to the junctophilin family.</text>
</comment>
<proteinExistence type="inferred from homology"/>
<dbReference type="PANTHER" id="PTHR23085">
    <property type="entry name" value="GH28348P"/>
    <property type="match status" value="1"/>
</dbReference>
<dbReference type="GO" id="GO:0030314">
    <property type="term" value="C:junctional membrane complex"/>
    <property type="evidence" value="ECO:0007669"/>
    <property type="project" value="InterPro"/>
</dbReference>
<keyword evidence="10" id="KW-0472">Membrane</keyword>
<evidence type="ECO:0000256" key="9">
    <source>
        <dbReference type="ARBA" id="ARBA00022989"/>
    </source>
</evidence>
<feature type="compositionally biased region" description="Gly residues" evidence="11">
    <location>
        <begin position="290"/>
        <end position="305"/>
    </location>
</feature>
<evidence type="ECO:0000256" key="5">
    <source>
        <dbReference type="ARBA" id="ARBA00022475"/>
    </source>
</evidence>
<reference evidence="12" key="1">
    <citation type="submission" date="2022-02" db="EMBL/GenBank/DDBJ databases">
        <title>Atlantic sturgeon de novo genome assembly.</title>
        <authorList>
            <person name="Stock M."/>
            <person name="Klopp C."/>
            <person name="Guiguen Y."/>
            <person name="Cabau C."/>
            <person name="Parinello H."/>
            <person name="Santidrian Yebra-Pimentel E."/>
            <person name="Kuhl H."/>
            <person name="Dirks R.P."/>
            <person name="Guessner J."/>
            <person name="Wuertz S."/>
            <person name="Du K."/>
            <person name="Schartl M."/>
        </authorList>
    </citation>
    <scope>NUCLEOTIDE SEQUENCE</scope>
    <source>
        <strain evidence="12">STURGEONOMICS-FGT-2020</strain>
        <tissue evidence="12">Whole blood</tissue>
    </source>
</reference>
<evidence type="ECO:0000256" key="3">
    <source>
        <dbReference type="ARBA" id="ARBA00004236"/>
    </source>
</evidence>
<feature type="compositionally biased region" description="Polar residues" evidence="11">
    <location>
        <begin position="238"/>
        <end position="255"/>
    </location>
</feature>
<dbReference type="InterPro" id="IPR003409">
    <property type="entry name" value="MORN"/>
</dbReference>
<evidence type="ECO:0000256" key="2">
    <source>
        <dbReference type="ARBA" id="ARBA00004184"/>
    </source>
</evidence>
<comment type="subcellular location">
    <subcellularLocation>
        <location evidence="3">Cell membrane</location>
    </subcellularLocation>
    <subcellularLocation>
        <location evidence="2">Endomembrane system</location>
        <topology evidence="2">Peripheral membrane protein</topology>
    </subcellularLocation>
    <subcellularLocation>
        <location evidence="1">Endoplasmic reticulum membrane</location>
        <topology evidence="1">Single-pass type IV membrane protein</topology>
    </subcellularLocation>
</comment>
<protein>
    <recommendedName>
        <fullName evidence="14">Junctophilin 3</fullName>
    </recommendedName>
</protein>
<dbReference type="EMBL" id="JAGXEW010000044">
    <property type="protein sequence ID" value="KAK1152933.1"/>
    <property type="molecule type" value="Genomic_DNA"/>
</dbReference>
<keyword evidence="5" id="KW-1003">Cell membrane</keyword>
<evidence type="ECO:0000313" key="13">
    <source>
        <dbReference type="Proteomes" id="UP001230051"/>
    </source>
</evidence>
<evidence type="ECO:0008006" key="14">
    <source>
        <dbReference type="Google" id="ProtNLM"/>
    </source>
</evidence>
<sequence length="477" mass="50159">MSGGGRVFDFADGGSYVGAGRRGAHAWGCARVLGRGEYWELGARVRNPGVYSTPAAAPTWASGPGHAGTVWGAEKREGPAASAMELPGEWTQGHRGPLGVREAISGARYEGSWSPSGQQNEYGTETYTDGGTYIGQWVNGRRHGFGVRQSAPYRQAAVLHSPRRSSLNSVRSDKGPETSKTSKNSAPSLAVATPTTTAQLNNNGSAGRELEEPESIPSVPDVNFQTLRKTNQKKIENSEANNHNHTQESKPQSRAHSSRPLNTPAPPPLGAPRLAFSDPAAVRPQPASGAGPGRGGASGGRQGPGRGEETLFLPQGAVAVRHGREPAAAEGGERREQAGFFLRRTSLLSGLRLPADPIQEFLVQQRSFPGALNEGEGEGEEEAGKERTVLDSDQALFQVSDGSVTEVYSGEWRLDKRSGFGQSRRSDGLSYEGAWLGNRRHGYGADGVPGREVRGGSTGERADAGGPAGRAGGPSPG</sequence>
<dbReference type="GO" id="GO:0005886">
    <property type="term" value="C:plasma membrane"/>
    <property type="evidence" value="ECO:0007669"/>
    <property type="project" value="UniProtKB-SubCell"/>
</dbReference>
<gene>
    <name evidence="12" type="ORF">AOXY_G30654</name>
</gene>
<feature type="region of interest" description="Disordered" evidence="11">
    <location>
        <begin position="158"/>
        <end position="224"/>
    </location>
</feature>
<evidence type="ECO:0000256" key="8">
    <source>
        <dbReference type="ARBA" id="ARBA00022824"/>
    </source>
</evidence>
<dbReference type="SUPFAM" id="SSF82185">
    <property type="entry name" value="Histone H3 K4-specific methyltransferase SET7/9 N-terminal domain"/>
    <property type="match status" value="2"/>
</dbReference>
<keyword evidence="8" id="KW-0256">Endoplasmic reticulum</keyword>
<comment type="caution">
    <text evidence="12">The sequence shown here is derived from an EMBL/GenBank/DDBJ whole genome shotgun (WGS) entry which is preliminary data.</text>
</comment>
<feature type="compositionally biased region" description="Gly residues" evidence="11">
    <location>
        <begin position="466"/>
        <end position="477"/>
    </location>
</feature>
<dbReference type="SMART" id="SM00698">
    <property type="entry name" value="MORN"/>
    <property type="match status" value="4"/>
</dbReference>
<dbReference type="AlphaFoldDB" id="A0AAD8CK09"/>
<evidence type="ECO:0000256" key="4">
    <source>
        <dbReference type="ARBA" id="ARBA00008599"/>
    </source>
</evidence>
<dbReference type="GO" id="GO:0005789">
    <property type="term" value="C:endoplasmic reticulum membrane"/>
    <property type="evidence" value="ECO:0007669"/>
    <property type="project" value="UniProtKB-SubCell"/>
</dbReference>
<evidence type="ECO:0000313" key="12">
    <source>
        <dbReference type="EMBL" id="KAK1152933.1"/>
    </source>
</evidence>
<dbReference type="Proteomes" id="UP001230051">
    <property type="component" value="Unassembled WGS sequence"/>
</dbReference>
<name>A0AAD8CK09_ACIOX</name>
<keyword evidence="7" id="KW-0677">Repeat</keyword>
<keyword evidence="9" id="KW-1133">Transmembrane helix</keyword>
<dbReference type="InterPro" id="IPR017191">
    <property type="entry name" value="Junctophilin"/>
</dbReference>
<evidence type="ECO:0000256" key="10">
    <source>
        <dbReference type="ARBA" id="ARBA00023136"/>
    </source>
</evidence>
<accession>A0AAD8CK09</accession>
<evidence type="ECO:0000256" key="11">
    <source>
        <dbReference type="SAM" id="MobiDB-lite"/>
    </source>
</evidence>
<organism evidence="12 13">
    <name type="scientific">Acipenser oxyrinchus oxyrinchus</name>
    <dbReference type="NCBI Taxonomy" id="40147"/>
    <lineage>
        <taxon>Eukaryota</taxon>
        <taxon>Metazoa</taxon>
        <taxon>Chordata</taxon>
        <taxon>Craniata</taxon>
        <taxon>Vertebrata</taxon>
        <taxon>Euteleostomi</taxon>
        <taxon>Actinopterygii</taxon>
        <taxon>Chondrostei</taxon>
        <taxon>Acipenseriformes</taxon>
        <taxon>Acipenseridae</taxon>
        <taxon>Acipenser</taxon>
    </lineage>
</organism>
<dbReference type="Gene3D" id="2.20.110.10">
    <property type="entry name" value="Histone H3 K4-specific methyltransferase SET7/9 N-terminal domain"/>
    <property type="match status" value="1"/>
</dbReference>
<evidence type="ECO:0000256" key="7">
    <source>
        <dbReference type="ARBA" id="ARBA00022737"/>
    </source>
</evidence>
<dbReference type="Pfam" id="PF02493">
    <property type="entry name" value="MORN"/>
    <property type="match status" value="4"/>
</dbReference>
<evidence type="ECO:0000256" key="1">
    <source>
        <dbReference type="ARBA" id="ARBA00004163"/>
    </source>
</evidence>
<feature type="region of interest" description="Disordered" evidence="11">
    <location>
        <begin position="439"/>
        <end position="477"/>
    </location>
</feature>
<dbReference type="PANTHER" id="PTHR23085:SF16">
    <property type="entry name" value="GH28348P"/>
    <property type="match status" value="1"/>
</dbReference>
<keyword evidence="13" id="KW-1185">Reference proteome</keyword>
<keyword evidence="6" id="KW-0812">Transmembrane</keyword>